<organism evidence="1 2">
    <name type="scientific">Dreissena polymorpha</name>
    <name type="common">Zebra mussel</name>
    <name type="synonym">Mytilus polymorpha</name>
    <dbReference type="NCBI Taxonomy" id="45954"/>
    <lineage>
        <taxon>Eukaryota</taxon>
        <taxon>Metazoa</taxon>
        <taxon>Spiralia</taxon>
        <taxon>Lophotrochozoa</taxon>
        <taxon>Mollusca</taxon>
        <taxon>Bivalvia</taxon>
        <taxon>Autobranchia</taxon>
        <taxon>Heteroconchia</taxon>
        <taxon>Euheterodonta</taxon>
        <taxon>Imparidentia</taxon>
        <taxon>Neoheterodontei</taxon>
        <taxon>Myida</taxon>
        <taxon>Dreissenoidea</taxon>
        <taxon>Dreissenidae</taxon>
        <taxon>Dreissena</taxon>
    </lineage>
</organism>
<proteinExistence type="predicted"/>
<reference evidence="1" key="2">
    <citation type="submission" date="2020-11" db="EMBL/GenBank/DDBJ databases">
        <authorList>
            <person name="McCartney M.A."/>
            <person name="Auch B."/>
            <person name="Kono T."/>
            <person name="Mallez S."/>
            <person name="Becker A."/>
            <person name="Gohl D.M."/>
            <person name="Silverstein K.A.T."/>
            <person name="Koren S."/>
            <person name="Bechman K.B."/>
            <person name="Herman A."/>
            <person name="Abrahante J.E."/>
            <person name="Garbe J."/>
        </authorList>
    </citation>
    <scope>NUCLEOTIDE SEQUENCE</scope>
    <source>
        <strain evidence="1">Duluth1</strain>
        <tissue evidence="1">Whole animal</tissue>
    </source>
</reference>
<comment type="caution">
    <text evidence="1">The sequence shown here is derived from an EMBL/GenBank/DDBJ whole genome shotgun (WGS) entry which is preliminary data.</text>
</comment>
<dbReference type="Proteomes" id="UP000828390">
    <property type="component" value="Unassembled WGS sequence"/>
</dbReference>
<name>A0A9D4KT92_DREPO</name>
<dbReference type="AlphaFoldDB" id="A0A9D4KT92"/>
<evidence type="ECO:0000313" key="2">
    <source>
        <dbReference type="Proteomes" id="UP000828390"/>
    </source>
</evidence>
<sequence>MFSSSSSIISVLSIHCTTHPTVASVGPYSFQTLNGAPCLLSISFFNSAYVTSSPPIMYVSMGRGIDADARILSSCSGENFATVSEVDLAMSSYESANGLNISMVDPFSRGGIILVTVKSKVRGENKGILDSGFRQYADAAHVQ</sequence>
<accession>A0A9D4KT92</accession>
<gene>
    <name evidence="1" type="ORF">DPMN_087945</name>
</gene>
<evidence type="ECO:0000313" key="1">
    <source>
        <dbReference type="EMBL" id="KAH3845663.1"/>
    </source>
</evidence>
<protein>
    <submittedName>
        <fullName evidence="1">Uncharacterized protein</fullName>
    </submittedName>
</protein>
<reference evidence="1" key="1">
    <citation type="journal article" date="2019" name="bioRxiv">
        <title>The Genome of the Zebra Mussel, Dreissena polymorpha: A Resource for Invasive Species Research.</title>
        <authorList>
            <person name="McCartney M.A."/>
            <person name="Auch B."/>
            <person name="Kono T."/>
            <person name="Mallez S."/>
            <person name="Zhang Y."/>
            <person name="Obille A."/>
            <person name="Becker A."/>
            <person name="Abrahante J.E."/>
            <person name="Garbe J."/>
            <person name="Badalamenti J.P."/>
            <person name="Herman A."/>
            <person name="Mangelson H."/>
            <person name="Liachko I."/>
            <person name="Sullivan S."/>
            <person name="Sone E.D."/>
            <person name="Koren S."/>
            <person name="Silverstein K.A.T."/>
            <person name="Beckman K.B."/>
            <person name="Gohl D.M."/>
        </authorList>
    </citation>
    <scope>NUCLEOTIDE SEQUENCE</scope>
    <source>
        <strain evidence="1">Duluth1</strain>
        <tissue evidence="1">Whole animal</tissue>
    </source>
</reference>
<dbReference type="EMBL" id="JAIWYP010000003">
    <property type="protein sequence ID" value="KAH3845663.1"/>
    <property type="molecule type" value="Genomic_DNA"/>
</dbReference>
<keyword evidence="2" id="KW-1185">Reference proteome</keyword>